<sequence length="241" mass="26528">MASPSLTFEVKRCEPELVVPAKPTPHEPKFLSDIDNQGGMRSNLTRTILFYKNNPSMKWKDPVKVIREALGRALIYYYPFAGRLKEGCDGKLVVDCNGEGVMFIEADADVTLDRLGLPVQPPFPFINEVLYNVPGSDGILGCPLLLIQVTRLLCGGFILAIRLNHTMRDMGCVYSLIQWGDGSSLKAGDLCKSPLGYAVELVKKAMSTMNAEYTTTLAVADLMLIRGRPSVHSKGNYIVLT</sequence>
<dbReference type="InterPro" id="IPR050898">
    <property type="entry name" value="Plant_acyltransferase"/>
</dbReference>
<dbReference type="Pfam" id="PF02458">
    <property type="entry name" value="Transferase"/>
    <property type="match status" value="1"/>
</dbReference>
<dbReference type="AlphaFoldDB" id="A0A8K0HAB8"/>
<keyword evidence="2" id="KW-0808">Transferase</keyword>
<dbReference type="PANTHER" id="PTHR31147">
    <property type="entry name" value="ACYL TRANSFERASE 4"/>
    <property type="match status" value="1"/>
</dbReference>
<reference evidence="3" key="1">
    <citation type="submission" date="2020-03" db="EMBL/GenBank/DDBJ databases">
        <title>A high-quality chromosome-level genome assembly of a woody plant with both climbing and erect habits, Rhamnella rubrinervis.</title>
        <authorList>
            <person name="Lu Z."/>
            <person name="Yang Y."/>
            <person name="Zhu X."/>
            <person name="Sun Y."/>
        </authorList>
    </citation>
    <scope>NUCLEOTIDE SEQUENCE</scope>
    <source>
        <strain evidence="3">BYM</strain>
        <tissue evidence="3">Leaf</tissue>
    </source>
</reference>
<dbReference type="PANTHER" id="PTHR31147:SF66">
    <property type="entry name" value="OS05G0315700 PROTEIN"/>
    <property type="match status" value="1"/>
</dbReference>
<evidence type="ECO:0000313" key="4">
    <source>
        <dbReference type="Proteomes" id="UP000796880"/>
    </source>
</evidence>
<protein>
    <submittedName>
        <fullName evidence="3">Uncharacterized protein</fullName>
    </submittedName>
</protein>
<dbReference type="GO" id="GO:0016740">
    <property type="term" value="F:transferase activity"/>
    <property type="evidence" value="ECO:0007669"/>
    <property type="project" value="UniProtKB-KW"/>
</dbReference>
<proteinExistence type="inferred from homology"/>
<evidence type="ECO:0000313" key="3">
    <source>
        <dbReference type="EMBL" id="KAF3448857.1"/>
    </source>
</evidence>
<comment type="similarity">
    <text evidence="1">Belongs to the plant acyltransferase family.</text>
</comment>
<comment type="caution">
    <text evidence="3">The sequence shown here is derived from an EMBL/GenBank/DDBJ whole genome shotgun (WGS) entry which is preliminary data.</text>
</comment>
<dbReference type="InterPro" id="IPR023213">
    <property type="entry name" value="CAT-like_dom_sf"/>
</dbReference>
<gene>
    <name evidence="3" type="ORF">FNV43_RR09572</name>
</gene>
<accession>A0A8K0HAB8</accession>
<evidence type="ECO:0000256" key="2">
    <source>
        <dbReference type="ARBA" id="ARBA00022679"/>
    </source>
</evidence>
<evidence type="ECO:0000256" key="1">
    <source>
        <dbReference type="ARBA" id="ARBA00009861"/>
    </source>
</evidence>
<name>A0A8K0HAB8_9ROSA</name>
<dbReference type="GO" id="GO:0009836">
    <property type="term" value="P:fruit ripening, climacteric"/>
    <property type="evidence" value="ECO:0007669"/>
    <property type="project" value="UniProtKB-ARBA"/>
</dbReference>
<organism evidence="3 4">
    <name type="scientific">Rhamnella rubrinervis</name>
    <dbReference type="NCBI Taxonomy" id="2594499"/>
    <lineage>
        <taxon>Eukaryota</taxon>
        <taxon>Viridiplantae</taxon>
        <taxon>Streptophyta</taxon>
        <taxon>Embryophyta</taxon>
        <taxon>Tracheophyta</taxon>
        <taxon>Spermatophyta</taxon>
        <taxon>Magnoliopsida</taxon>
        <taxon>eudicotyledons</taxon>
        <taxon>Gunneridae</taxon>
        <taxon>Pentapetalae</taxon>
        <taxon>rosids</taxon>
        <taxon>fabids</taxon>
        <taxon>Rosales</taxon>
        <taxon>Rhamnaceae</taxon>
        <taxon>rhamnoid group</taxon>
        <taxon>Rhamneae</taxon>
        <taxon>Rhamnella</taxon>
    </lineage>
</organism>
<dbReference type="Gene3D" id="3.30.559.10">
    <property type="entry name" value="Chloramphenicol acetyltransferase-like domain"/>
    <property type="match status" value="1"/>
</dbReference>
<dbReference type="Proteomes" id="UP000796880">
    <property type="component" value="Unassembled WGS sequence"/>
</dbReference>
<keyword evidence="4" id="KW-1185">Reference proteome</keyword>
<dbReference type="EMBL" id="VOIH02000004">
    <property type="protein sequence ID" value="KAF3448857.1"/>
    <property type="molecule type" value="Genomic_DNA"/>
</dbReference>
<dbReference type="OrthoDB" id="1161849at2759"/>